<name>A0A1G4X8L5_9ACTN</name>
<evidence type="ECO:0000256" key="1">
    <source>
        <dbReference type="SAM" id="MobiDB-lite"/>
    </source>
</evidence>
<sequence>MRDGRRLPGRRGVGGDLDGALDQLPGADHLAVVDQHRQEDSVAPGDDGVEPLGGDHVRAVGVAEQQLVEPGQRADAVGVRRRGVAEGPEHLVAAAHLGELVAHRGEAGAHLGQRQPAPPRQVALGCRAVPGEVPPHQDGDRTRPVGRRRTGRPLVEQDEGLHRPTRGLPARRPQAQQALVGEPAVEVRGALTGHVQPCRSPAGGELGAGEGTTAGQLGAGHVGRPGDVGGGDAQLTVPGLGGAHLPVSGERQQQPQIGGGGGEQGAAHRPRAHDPAGGERGPHVGERAAGDPGADRPLGLPQVLGLHGEQPAHGRGTVGPGHRQALGGQPHAAQRAHVDVHGAPLGWARR</sequence>
<evidence type="ECO:0000313" key="3">
    <source>
        <dbReference type="Proteomes" id="UP000198981"/>
    </source>
</evidence>
<proteinExistence type="predicted"/>
<feature type="region of interest" description="Disordered" evidence="1">
    <location>
        <begin position="128"/>
        <end position="179"/>
    </location>
</feature>
<dbReference type="STRING" id="1960309.SAMN03159343_0129"/>
<organism evidence="2 3">
    <name type="scientific">Klenkia marina</name>
    <dbReference type="NCBI Taxonomy" id="1960309"/>
    <lineage>
        <taxon>Bacteria</taxon>
        <taxon>Bacillati</taxon>
        <taxon>Actinomycetota</taxon>
        <taxon>Actinomycetes</taxon>
        <taxon>Geodermatophilales</taxon>
        <taxon>Geodermatophilaceae</taxon>
        <taxon>Klenkia</taxon>
    </lineage>
</organism>
<dbReference type="Proteomes" id="UP000198981">
    <property type="component" value="Unassembled WGS sequence"/>
</dbReference>
<keyword evidence="3" id="KW-1185">Reference proteome</keyword>
<dbReference type="EMBL" id="FMUH01000001">
    <property type="protein sequence ID" value="SCX37536.1"/>
    <property type="molecule type" value="Genomic_DNA"/>
</dbReference>
<feature type="compositionally biased region" description="Gly residues" evidence="1">
    <location>
        <begin position="204"/>
        <end position="232"/>
    </location>
</feature>
<protein>
    <submittedName>
        <fullName evidence="2">Uncharacterized protein</fullName>
    </submittedName>
</protein>
<accession>A0A1G4X8L5</accession>
<dbReference type="AlphaFoldDB" id="A0A1G4X8L5"/>
<evidence type="ECO:0000313" key="2">
    <source>
        <dbReference type="EMBL" id="SCX37536.1"/>
    </source>
</evidence>
<feature type="region of interest" description="Disordered" evidence="1">
    <location>
        <begin position="197"/>
        <end position="335"/>
    </location>
</feature>
<gene>
    <name evidence="2" type="ORF">SAMN03159343_0129</name>
</gene>
<reference evidence="3" key="1">
    <citation type="submission" date="2016-10" db="EMBL/GenBank/DDBJ databases">
        <authorList>
            <person name="Varghese N."/>
            <person name="Submissions S."/>
        </authorList>
    </citation>
    <scope>NUCLEOTIDE SEQUENCE [LARGE SCALE GENOMIC DNA]</scope>
    <source>
        <strain evidence="3">DSM 45722</strain>
    </source>
</reference>
<feature type="compositionally biased region" description="Basic and acidic residues" evidence="1">
    <location>
        <begin position="272"/>
        <end position="289"/>
    </location>
</feature>